<gene>
    <name evidence="3" type="ORF">Glove_198g11</name>
</gene>
<evidence type="ECO:0000313" key="4">
    <source>
        <dbReference type="Proteomes" id="UP000266861"/>
    </source>
</evidence>
<organism evidence="3 4">
    <name type="scientific">Diversispora epigaea</name>
    <dbReference type="NCBI Taxonomy" id="1348612"/>
    <lineage>
        <taxon>Eukaryota</taxon>
        <taxon>Fungi</taxon>
        <taxon>Fungi incertae sedis</taxon>
        <taxon>Mucoromycota</taxon>
        <taxon>Glomeromycotina</taxon>
        <taxon>Glomeromycetes</taxon>
        <taxon>Diversisporales</taxon>
        <taxon>Diversisporaceae</taxon>
        <taxon>Diversispora</taxon>
    </lineage>
</organism>
<proteinExistence type="predicted"/>
<feature type="signal peptide" evidence="2">
    <location>
        <begin position="1"/>
        <end position="15"/>
    </location>
</feature>
<evidence type="ECO:0000313" key="3">
    <source>
        <dbReference type="EMBL" id="RHZ76370.1"/>
    </source>
</evidence>
<name>A0A397IUR4_9GLOM</name>
<evidence type="ECO:0000256" key="1">
    <source>
        <dbReference type="SAM" id="Coils"/>
    </source>
</evidence>
<keyword evidence="4" id="KW-1185">Reference proteome</keyword>
<sequence>MLLSITLITISAVSASIILSTLKCFEIKEQANEQYLNKRNNEESNDIRDSQCTESDTSVVTLDVHDDDRCKNENVDDDNIDSTPSIKPKLITDATSKTKILQLSKLTTSYKNTEEQLKNINDKVDEIFDRIEMIKKYREQQRQKKYLQQ</sequence>
<evidence type="ECO:0000256" key="2">
    <source>
        <dbReference type="SAM" id="SignalP"/>
    </source>
</evidence>
<reference evidence="3 4" key="1">
    <citation type="submission" date="2018-08" db="EMBL/GenBank/DDBJ databases">
        <title>Genome and evolution of the arbuscular mycorrhizal fungus Diversispora epigaea (formerly Glomus versiforme) and its bacterial endosymbionts.</title>
        <authorList>
            <person name="Sun X."/>
            <person name="Fei Z."/>
            <person name="Harrison M."/>
        </authorList>
    </citation>
    <scope>NUCLEOTIDE SEQUENCE [LARGE SCALE GENOMIC DNA]</scope>
    <source>
        <strain evidence="3 4">IT104</strain>
    </source>
</reference>
<feature type="coiled-coil region" evidence="1">
    <location>
        <begin position="103"/>
        <end position="130"/>
    </location>
</feature>
<feature type="chain" id="PRO_5017470264" evidence="2">
    <location>
        <begin position="16"/>
        <end position="149"/>
    </location>
</feature>
<accession>A0A397IUR4</accession>
<keyword evidence="2" id="KW-0732">Signal</keyword>
<protein>
    <submittedName>
        <fullName evidence="3">Uncharacterized protein</fullName>
    </submittedName>
</protein>
<keyword evidence="1" id="KW-0175">Coiled coil</keyword>
<dbReference type="AlphaFoldDB" id="A0A397IUR4"/>
<dbReference type="EMBL" id="PQFF01000186">
    <property type="protein sequence ID" value="RHZ76370.1"/>
    <property type="molecule type" value="Genomic_DNA"/>
</dbReference>
<dbReference type="Proteomes" id="UP000266861">
    <property type="component" value="Unassembled WGS sequence"/>
</dbReference>
<comment type="caution">
    <text evidence="3">The sequence shown here is derived from an EMBL/GenBank/DDBJ whole genome shotgun (WGS) entry which is preliminary data.</text>
</comment>